<feature type="transmembrane region" description="Helical" evidence="1">
    <location>
        <begin position="197"/>
        <end position="220"/>
    </location>
</feature>
<keyword evidence="3" id="KW-1185">Reference proteome</keyword>
<feature type="transmembrane region" description="Helical" evidence="1">
    <location>
        <begin position="91"/>
        <end position="108"/>
    </location>
</feature>
<proteinExistence type="predicted"/>
<reference evidence="2 3" key="1">
    <citation type="submission" date="2020-10" db="EMBL/GenBank/DDBJ databases">
        <title>ChiBAC.</title>
        <authorList>
            <person name="Zenner C."/>
            <person name="Hitch T.C.A."/>
            <person name="Clavel T."/>
        </authorList>
    </citation>
    <scope>NUCLEOTIDE SEQUENCE [LARGE SCALE GENOMIC DNA]</scope>
    <source>
        <strain evidence="2 3">DSM 109015</strain>
    </source>
</reference>
<keyword evidence="1" id="KW-0472">Membrane</keyword>
<evidence type="ECO:0000313" key="2">
    <source>
        <dbReference type="EMBL" id="MBE5036537.1"/>
    </source>
</evidence>
<feature type="transmembrane region" description="Helical" evidence="1">
    <location>
        <begin position="128"/>
        <end position="151"/>
    </location>
</feature>
<comment type="caution">
    <text evidence="2">The sequence shown here is derived from an EMBL/GenBank/DDBJ whole genome shotgun (WGS) entry which is preliminary data.</text>
</comment>
<dbReference type="EMBL" id="JADCKC010000001">
    <property type="protein sequence ID" value="MBE5036537.1"/>
    <property type="molecule type" value="Genomic_DNA"/>
</dbReference>
<feature type="transmembrane region" description="Helical" evidence="1">
    <location>
        <begin position="232"/>
        <end position="251"/>
    </location>
</feature>
<dbReference type="Proteomes" id="UP000768567">
    <property type="component" value="Unassembled WGS sequence"/>
</dbReference>
<dbReference type="RefSeq" id="WP_193499843.1">
    <property type="nucleotide sequence ID" value="NZ_JADCKC010000001.1"/>
</dbReference>
<accession>A0ABR9R0P5</accession>
<dbReference type="InterPro" id="IPR014194">
    <property type="entry name" value="Spore_III_AE"/>
</dbReference>
<gene>
    <name evidence="2" type="ORF">INF35_01840</name>
</gene>
<evidence type="ECO:0008006" key="4">
    <source>
        <dbReference type="Google" id="ProtNLM"/>
    </source>
</evidence>
<feature type="transmembrane region" description="Helical" evidence="1">
    <location>
        <begin position="317"/>
        <end position="339"/>
    </location>
</feature>
<feature type="transmembrane region" description="Helical" evidence="1">
    <location>
        <begin position="263"/>
        <end position="296"/>
    </location>
</feature>
<evidence type="ECO:0000313" key="3">
    <source>
        <dbReference type="Proteomes" id="UP000768567"/>
    </source>
</evidence>
<feature type="transmembrane region" description="Helical" evidence="1">
    <location>
        <begin position="61"/>
        <end position="79"/>
    </location>
</feature>
<name>A0ABR9R0P5_9FIRM</name>
<keyword evidence="1" id="KW-0812">Transmembrane</keyword>
<keyword evidence="1" id="KW-1133">Transmembrane helix</keyword>
<organism evidence="2 3">
    <name type="scientific">Gemmiger gallinarum</name>
    <dbReference type="NCBI Taxonomy" id="2779354"/>
    <lineage>
        <taxon>Bacteria</taxon>
        <taxon>Bacillati</taxon>
        <taxon>Bacillota</taxon>
        <taxon>Clostridia</taxon>
        <taxon>Eubacteriales</taxon>
        <taxon>Gemmiger</taxon>
    </lineage>
</organism>
<feature type="transmembrane region" description="Helical" evidence="1">
    <location>
        <begin position="163"/>
        <end position="182"/>
    </location>
</feature>
<dbReference type="Pfam" id="PF09546">
    <property type="entry name" value="Spore_III_AE"/>
    <property type="match status" value="1"/>
</dbReference>
<protein>
    <recommendedName>
        <fullName evidence="4">Stage III sporulation protein AE</fullName>
    </recommendedName>
</protein>
<sequence length="343" mass="35821">MVLLFVFALPAHAAEPPDSAQEILEQSGLDQDSQDLDWDFGTLLEKAADLLSDELTKPLRFAAQALLYLAVACAVGLAAEGGSWKRCIDAVSVLGFGALGLSAMMDLIGRVSSTAAESQTYLVGFIPVYSAVLTLCGQTTGAAVYSGMFFSMSAFLSMAIDRVLMPVMQIYFCFSVSAALWGNPGVEDAARLFSRCLSWLLKGCGTLFSFVLGLQGILAGNSDSAALRIGKSVLSGALPVVGDAAAAALESTVATVRLLKGSLALAAVLVMAAAFLPVLLHCTLYFLAFSVSGILASASGQRQCGQICRLFADGARLCGSVLTLYFFMVFLSTLLLLLLGNGG</sequence>
<evidence type="ECO:0000256" key="1">
    <source>
        <dbReference type="SAM" id="Phobius"/>
    </source>
</evidence>